<dbReference type="Pfam" id="PF00021">
    <property type="entry name" value="UPAR_LY6"/>
    <property type="match status" value="1"/>
</dbReference>
<name>A0A8D0D312_SANLU</name>
<dbReference type="GO" id="GO:0005576">
    <property type="term" value="C:extracellular region"/>
    <property type="evidence" value="ECO:0007669"/>
    <property type="project" value="UniProtKB-SubCell"/>
</dbReference>
<evidence type="ECO:0000256" key="8">
    <source>
        <dbReference type="SAM" id="SignalP"/>
    </source>
</evidence>
<evidence type="ECO:0000256" key="3">
    <source>
        <dbReference type="ARBA" id="ARBA00022475"/>
    </source>
</evidence>
<feature type="domain" description="UPAR/Ly6" evidence="9">
    <location>
        <begin position="19"/>
        <end position="111"/>
    </location>
</feature>
<dbReference type="Pfam" id="PF00087">
    <property type="entry name" value="Toxin_TOLIP"/>
    <property type="match status" value="1"/>
</dbReference>
<dbReference type="Ensembl" id="ENSSLUT00000035894.1">
    <property type="protein sequence ID" value="ENSSLUP00000034808.1"/>
    <property type="gene ID" value="ENSSLUG00000015506.1"/>
</dbReference>
<evidence type="ECO:0000256" key="5">
    <source>
        <dbReference type="ARBA" id="ARBA00022729"/>
    </source>
</evidence>
<evidence type="ECO:0000313" key="11">
    <source>
        <dbReference type="Proteomes" id="UP000694568"/>
    </source>
</evidence>
<comment type="subcellular location">
    <subcellularLocation>
        <location evidence="1">Cell membrane</location>
    </subcellularLocation>
    <subcellularLocation>
        <location evidence="2">Secreted</location>
    </subcellularLocation>
</comment>
<dbReference type="PANTHER" id="PTHR20914">
    <property type="entry name" value="LY6/PLAUR DOMAIN-CONTAINING PROTEIN 8"/>
    <property type="match status" value="1"/>
</dbReference>
<evidence type="ECO:0000259" key="9">
    <source>
        <dbReference type="SMART" id="SM00134"/>
    </source>
</evidence>
<protein>
    <recommendedName>
        <fullName evidence="9">UPAR/Ly6 domain-containing protein</fullName>
    </recommendedName>
</protein>
<evidence type="ECO:0000313" key="10">
    <source>
        <dbReference type="Ensembl" id="ENSSLUP00000034808.1"/>
    </source>
</evidence>
<dbReference type="InterPro" id="IPR035076">
    <property type="entry name" value="Toxin/TOLIP"/>
</dbReference>
<keyword evidence="7" id="KW-0325">Glycoprotein</keyword>
<proteinExistence type="predicted"/>
<keyword evidence="11" id="KW-1185">Reference proteome</keyword>
<dbReference type="SMART" id="SM00134">
    <property type="entry name" value="LU"/>
    <property type="match status" value="2"/>
</dbReference>
<evidence type="ECO:0000256" key="6">
    <source>
        <dbReference type="ARBA" id="ARBA00023136"/>
    </source>
</evidence>
<evidence type="ECO:0000256" key="7">
    <source>
        <dbReference type="ARBA" id="ARBA00023180"/>
    </source>
</evidence>
<dbReference type="Proteomes" id="UP000694568">
    <property type="component" value="Unplaced"/>
</dbReference>
<reference evidence="10" key="1">
    <citation type="submission" date="2025-08" db="UniProtKB">
        <authorList>
            <consortium name="Ensembl"/>
        </authorList>
    </citation>
    <scope>IDENTIFICATION</scope>
</reference>
<dbReference type="SUPFAM" id="SSF57302">
    <property type="entry name" value="Snake toxin-like"/>
    <property type="match status" value="2"/>
</dbReference>
<dbReference type="PANTHER" id="PTHR20914:SF26">
    <property type="entry name" value="PHOSPHOLIPASE A2 INHIBITOR CNF-LIKE"/>
    <property type="match status" value="1"/>
</dbReference>
<evidence type="ECO:0000256" key="1">
    <source>
        <dbReference type="ARBA" id="ARBA00004236"/>
    </source>
</evidence>
<dbReference type="GO" id="GO:0005886">
    <property type="term" value="C:plasma membrane"/>
    <property type="evidence" value="ECO:0007669"/>
    <property type="project" value="UniProtKB-SubCell"/>
</dbReference>
<dbReference type="GeneTree" id="ENSGT00940000163304"/>
<dbReference type="InterPro" id="IPR016054">
    <property type="entry name" value="LY6_UPA_recep-like"/>
</dbReference>
<reference evidence="10" key="2">
    <citation type="submission" date="2025-09" db="UniProtKB">
        <authorList>
            <consortium name="Ensembl"/>
        </authorList>
    </citation>
    <scope>IDENTIFICATION</scope>
</reference>
<evidence type="ECO:0000256" key="4">
    <source>
        <dbReference type="ARBA" id="ARBA00022525"/>
    </source>
</evidence>
<feature type="chain" id="PRO_5034516274" description="UPAR/Ly6 domain-containing protein" evidence="8">
    <location>
        <begin position="19"/>
        <end position="207"/>
    </location>
</feature>
<organism evidence="10 11">
    <name type="scientific">Sander lucioperca</name>
    <name type="common">Pike-perch</name>
    <name type="synonym">Perca lucioperca</name>
    <dbReference type="NCBI Taxonomy" id="283035"/>
    <lineage>
        <taxon>Eukaryota</taxon>
        <taxon>Metazoa</taxon>
        <taxon>Chordata</taxon>
        <taxon>Craniata</taxon>
        <taxon>Vertebrata</taxon>
        <taxon>Euteleostomi</taxon>
        <taxon>Actinopterygii</taxon>
        <taxon>Neopterygii</taxon>
        <taxon>Teleostei</taxon>
        <taxon>Neoteleostei</taxon>
        <taxon>Acanthomorphata</taxon>
        <taxon>Eupercaria</taxon>
        <taxon>Perciformes</taxon>
        <taxon>Percoidei</taxon>
        <taxon>Percidae</taxon>
        <taxon>Luciopercinae</taxon>
        <taxon>Sander</taxon>
    </lineage>
</organism>
<evidence type="ECO:0000256" key="2">
    <source>
        <dbReference type="ARBA" id="ARBA00004613"/>
    </source>
</evidence>
<dbReference type="Gene3D" id="2.10.60.10">
    <property type="entry name" value="CD59"/>
    <property type="match status" value="2"/>
</dbReference>
<keyword evidence="5 8" id="KW-0732">Signal</keyword>
<feature type="signal peptide" evidence="8">
    <location>
        <begin position="1"/>
        <end position="18"/>
    </location>
</feature>
<keyword evidence="6" id="KW-0472">Membrane</keyword>
<sequence length="207" mass="21950">MHLLTLMFGVVLLSKAHTLKCYQCLLVTASKNCTETTECPFQAQQCAAMRITSYGGGLKVLDENSKFCASTEECGEASVNFGTSQTMVTSKCCTSNLCNTQPAPEPSKSNPNGKMCFYCDGQKCNNTLNCEGNQDYCISTTVNAKELKVTLKGCASKIMCSKQTTQTGGALATEISCCQGNFCNSASSTSAGLLLLLAPLVSLVMLS</sequence>
<accession>A0A8D0D312</accession>
<feature type="domain" description="UPAR/Ly6" evidence="9">
    <location>
        <begin position="115"/>
        <end position="198"/>
    </location>
</feature>
<dbReference type="InterPro" id="IPR045860">
    <property type="entry name" value="Snake_toxin-like_sf"/>
</dbReference>
<keyword evidence="3" id="KW-1003">Cell membrane</keyword>
<dbReference type="InterPro" id="IPR050918">
    <property type="entry name" value="CNF-like_PLA2_Inhibitor"/>
</dbReference>
<dbReference type="AlphaFoldDB" id="A0A8D0D312"/>
<keyword evidence="4" id="KW-0964">Secreted</keyword>